<dbReference type="RefSeq" id="WP_044405135.1">
    <property type="nucleotide sequence ID" value="NZ_JXXE01000035.1"/>
</dbReference>
<organism evidence="1 2">
    <name type="scientific">Rhodopseudomonas palustris</name>
    <dbReference type="NCBI Taxonomy" id="1076"/>
    <lineage>
        <taxon>Bacteria</taxon>
        <taxon>Pseudomonadati</taxon>
        <taxon>Pseudomonadota</taxon>
        <taxon>Alphaproteobacteria</taxon>
        <taxon>Hyphomicrobiales</taxon>
        <taxon>Nitrobacteraceae</taxon>
        <taxon>Rhodopseudomonas</taxon>
    </lineage>
</organism>
<protein>
    <submittedName>
        <fullName evidence="1">Uncharacterized protein</fullName>
    </submittedName>
</protein>
<accession>A0A0D7F444</accession>
<evidence type="ECO:0000313" key="2">
    <source>
        <dbReference type="Proteomes" id="UP000032515"/>
    </source>
</evidence>
<sequence>MTDRAEIANELHAMAAAFEEDESIEPWRHLIESLFPPRSHLDNYAAVKRDRLLLKAAGLSVKDSIDHLQAKYKYSKSTLMKIVQGSAGAEVNNRAEAMFDAMTADERAGRLLCLSGATPTIVGTTH</sequence>
<gene>
    <name evidence="1" type="ORF">OO17_02160</name>
</gene>
<dbReference type="AlphaFoldDB" id="A0A0D7F444"/>
<proteinExistence type="predicted"/>
<reference evidence="1 2" key="1">
    <citation type="submission" date="2014-11" db="EMBL/GenBank/DDBJ databases">
        <title>Genomics and ecophysiology of heterotrophic nitrogen fixing bacteria isolated from estuarine surface water.</title>
        <authorList>
            <person name="Bentzon-Tilia M."/>
            <person name="Severin I."/>
            <person name="Hansen L.H."/>
            <person name="Riemann L."/>
        </authorList>
    </citation>
    <scope>NUCLEOTIDE SEQUENCE [LARGE SCALE GENOMIC DNA]</scope>
    <source>
        <strain evidence="1 2">BAL398</strain>
    </source>
</reference>
<dbReference type="EMBL" id="JXXE01000035">
    <property type="protein sequence ID" value="KIZ47839.1"/>
    <property type="molecule type" value="Genomic_DNA"/>
</dbReference>
<comment type="caution">
    <text evidence="1">The sequence shown here is derived from an EMBL/GenBank/DDBJ whole genome shotgun (WGS) entry which is preliminary data.</text>
</comment>
<name>A0A0D7F444_RHOPL</name>
<dbReference type="Proteomes" id="UP000032515">
    <property type="component" value="Unassembled WGS sequence"/>
</dbReference>
<dbReference type="PATRIC" id="fig|1076.23.peg.4529"/>
<evidence type="ECO:0000313" key="1">
    <source>
        <dbReference type="EMBL" id="KIZ47839.1"/>
    </source>
</evidence>